<gene>
    <name evidence="1" type="ORF">LCGC14_2655380</name>
</gene>
<organism evidence="1">
    <name type="scientific">marine sediment metagenome</name>
    <dbReference type="NCBI Taxonomy" id="412755"/>
    <lineage>
        <taxon>unclassified sequences</taxon>
        <taxon>metagenomes</taxon>
        <taxon>ecological metagenomes</taxon>
    </lineage>
</organism>
<reference evidence="1" key="1">
    <citation type="journal article" date="2015" name="Nature">
        <title>Complex archaea that bridge the gap between prokaryotes and eukaryotes.</title>
        <authorList>
            <person name="Spang A."/>
            <person name="Saw J.H."/>
            <person name="Jorgensen S.L."/>
            <person name="Zaremba-Niedzwiedzka K."/>
            <person name="Martijn J."/>
            <person name="Lind A.E."/>
            <person name="van Eijk R."/>
            <person name="Schleper C."/>
            <person name="Guy L."/>
            <person name="Ettema T.J."/>
        </authorList>
    </citation>
    <scope>NUCLEOTIDE SEQUENCE</scope>
</reference>
<name>A0A0F8ZTH9_9ZZZZ</name>
<evidence type="ECO:0000313" key="1">
    <source>
        <dbReference type="EMBL" id="KKK97177.1"/>
    </source>
</evidence>
<accession>A0A0F8ZTH9</accession>
<protein>
    <submittedName>
        <fullName evidence="1">Uncharacterized protein</fullName>
    </submittedName>
</protein>
<dbReference type="EMBL" id="LAZR01046166">
    <property type="protein sequence ID" value="KKK97177.1"/>
    <property type="molecule type" value="Genomic_DNA"/>
</dbReference>
<feature type="non-terminal residue" evidence="1">
    <location>
        <position position="34"/>
    </location>
</feature>
<sequence length="34" mass="3988">MSNFHNEANEIMDNIDEGLKNIQRAGELREEQIE</sequence>
<proteinExistence type="predicted"/>
<comment type="caution">
    <text evidence="1">The sequence shown here is derived from an EMBL/GenBank/DDBJ whole genome shotgun (WGS) entry which is preliminary data.</text>
</comment>
<dbReference type="AlphaFoldDB" id="A0A0F8ZTH9"/>